<accession>A0ABQ8I1B0</accession>
<evidence type="ECO:0000256" key="1">
    <source>
        <dbReference type="SAM" id="Phobius"/>
    </source>
</evidence>
<dbReference type="PANTHER" id="PTHR11206">
    <property type="entry name" value="MULTIDRUG RESISTANCE PROTEIN"/>
    <property type="match status" value="1"/>
</dbReference>
<protein>
    <submittedName>
        <fullName evidence="2">Uncharacterized protein</fullName>
    </submittedName>
</protein>
<reference evidence="2 3" key="1">
    <citation type="submission" date="2021-02" db="EMBL/GenBank/DDBJ databases">
        <title>Plant Genome Project.</title>
        <authorList>
            <person name="Zhang R.-G."/>
        </authorList>
    </citation>
    <scope>NUCLEOTIDE SEQUENCE [LARGE SCALE GENOMIC DNA]</scope>
    <source>
        <tissue evidence="2">Leaves</tissue>
    </source>
</reference>
<keyword evidence="1" id="KW-0812">Transmembrane</keyword>
<evidence type="ECO:0000313" key="3">
    <source>
        <dbReference type="Proteomes" id="UP000827721"/>
    </source>
</evidence>
<evidence type="ECO:0000313" key="2">
    <source>
        <dbReference type="EMBL" id="KAH7570338.1"/>
    </source>
</evidence>
<feature type="transmembrane region" description="Helical" evidence="1">
    <location>
        <begin position="21"/>
        <end position="46"/>
    </location>
</feature>
<keyword evidence="3" id="KW-1185">Reference proteome</keyword>
<dbReference type="EMBL" id="JAFEMO010000005">
    <property type="protein sequence ID" value="KAH7570338.1"/>
    <property type="molecule type" value="Genomic_DNA"/>
</dbReference>
<keyword evidence="1" id="KW-1133">Transmembrane helix</keyword>
<comment type="caution">
    <text evidence="2">The sequence shown here is derived from an EMBL/GenBank/DDBJ whole genome shotgun (WGS) entry which is preliminary data.</text>
</comment>
<gene>
    <name evidence="2" type="ORF">JRO89_XS05G0089900</name>
</gene>
<proteinExistence type="predicted"/>
<dbReference type="Proteomes" id="UP000827721">
    <property type="component" value="Unassembled WGS sequence"/>
</dbReference>
<sequence>MNNLRFSMVSNELGAGHPRSALFSMVVAVISGFLMGLVFSLILMITRDHVEPVLSGVAVGAGWQRVVAYVNLACYYILGIPLGLILAFKFDLGTKMIYKTNWNTEVSVVEDRIMRWGGDTKS</sequence>
<feature type="transmembrane region" description="Helical" evidence="1">
    <location>
        <begin position="66"/>
        <end position="88"/>
    </location>
</feature>
<name>A0ABQ8I1B0_9ROSI</name>
<organism evidence="2 3">
    <name type="scientific">Xanthoceras sorbifolium</name>
    <dbReference type="NCBI Taxonomy" id="99658"/>
    <lineage>
        <taxon>Eukaryota</taxon>
        <taxon>Viridiplantae</taxon>
        <taxon>Streptophyta</taxon>
        <taxon>Embryophyta</taxon>
        <taxon>Tracheophyta</taxon>
        <taxon>Spermatophyta</taxon>
        <taxon>Magnoliopsida</taxon>
        <taxon>eudicotyledons</taxon>
        <taxon>Gunneridae</taxon>
        <taxon>Pentapetalae</taxon>
        <taxon>rosids</taxon>
        <taxon>malvids</taxon>
        <taxon>Sapindales</taxon>
        <taxon>Sapindaceae</taxon>
        <taxon>Xanthoceroideae</taxon>
        <taxon>Xanthoceras</taxon>
    </lineage>
</organism>
<keyword evidence="1" id="KW-0472">Membrane</keyword>